<name>A0ABS7NFA8_9RHOB</name>
<keyword evidence="1" id="KW-0547">Nucleotide-binding</keyword>
<dbReference type="SUPFAM" id="SSF52540">
    <property type="entry name" value="P-loop containing nucleoside triphosphate hydrolases"/>
    <property type="match status" value="1"/>
</dbReference>
<sequence>MQAETQTIVVISKDPAVSALVASVAQFQPGTGVRKCASALGEINGTALQLAEENDLIIFRADGEPGRDAAAVREILRHTGGAARILALADASMPLADLRLLTEAGVREVLPDSASADELSAAIRACLNHEEPQPAAGARSSREGMVVAVSQSCGGAGATTLAVNLADCLTRRRGLRRQEAEFRVALLDLDIQFGTVASFLDLPPNRCLYELASEGFVPDSVFAEQSLSEAAPGLWVLASPAEIAPLHALKPEQVQALIAHLRLQFDFVVIGLPRALAEWLTPVLEASERLLMVTGSSVPAICQARRLLDFYAETSMSLQAEIVISRERKPLLAASHHKEAARLLQKPFKYWLPNDPSAAAAAADRGVPLSVAAGRSALAKAVRRLSQDLIETRNARAHAAQSQHGKAV</sequence>
<accession>A0ABS7NFA8</accession>
<gene>
    <name evidence="3" type="ORF">KUV26_08845</name>
</gene>
<reference evidence="3 4" key="1">
    <citation type="submission" date="2021-06" db="EMBL/GenBank/DDBJ databases">
        <title>50 bacteria genomes isolated from Dapeng, Shenzhen, China.</title>
        <authorList>
            <person name="Zheng W."/>
            <person name="Yu S."/>
            <person name="Huang Y."/>
        </authorList>
    </citation>
    <scope>NUCLEOTIDE SEQUENCE [LARGE SCALE GENOMIC DNA]</scope>
    <source>
        <strain evidence="3 4">DP1N14-2</strain>
    </source>
</reference>
<proteinExistence type="predicted"/>
<dbReference type="EMBL" id="JAHVJA010000003">
    <property type="protein sequence ID" value="MBY6139537.1"/>
    <property type="molecule type" value="Genomic_DNA"/>
</dbReference>
<dbReference type="RefSeq" id="WP_222508078.1">
    <property type="nucleotide sequence ID" value="NZ_JAHVJA010000003.1"/>
</dbReference>
<evidence type="ECO:0000256" key="1">
    <source>
        <dbReference type="ARBA" id="ARBA00022741"/>
    </source>
</evidence>
<dbReference type="InterPro" id="IPR050625">
    <property type="entry name" value="ParA/MinD_ATPase"/>
</dbReference>
<keyword evidence="4" id="KW-1185">Reference proteome</keyword>
<dbReference type="PANTHER" id="PTHR43384">
    <property type="entry name" value="SEPTUM SITE-DETERMINING PROTEIN MIND HOMOLOG, CHLOROPLASTIC-RELATED"/>
    <property type="match status" value="1"/>
</dbReference>
<dbReference type="Proteomes" id="UP000766629">
    <property type="component" value="Unassembled WGS sequence"/>
</dbReference>
<evidence type="ECO:0000313" key="4">
    <source>
        <dbReference type="Proteomes" id="UP000766629"/>
    </source>
</evidence>
<evidence type="ECO:0000313" key="3">
    <source>
        <dbReference type="EMBL" id="MBY6139537.1"/>
    </source>
</evidence>
<keyword evidence="2" id="KW-0067">ATP-binding</keyword>
<comment type="caution">
    <text evidence="3">The sequence shown here is derived from an EMBL/GenBank/DDBJ whole genome shotgun (WGS) entry which is preliminary data.</text>
</comment>
<dbReference type="InterPro" id="IPR027417">
    <property type="entry name" value="P-loop_NTPase"/>
</dbReference>
<dbReference type="PANTHER" id="PTHR43384:SF6">
    <property type="entry name" value="SEPTUM SITE-DETERMINING PROTEIN MIND HOMOLOG, CHLOROPLASTIC"/>
    <property type="match status" value="1"/>
</dbReference>
<organism evidence="3 4">
    <name type="scientific">Leisingera daeponensis</name>
    <dbReference type="NCBI Taxonomy" id="405746"/>
    <lineage>
        <taxon>Bacteria</taxon>
        <taxon>Pseudomonadati</taxon>
        <taxon>Pseudomonadota</taxon>
        <taxon>Alphaproteobacteria</taxon>
        <taxon>Rhodobacterales</taxon>
        <taxon>Roseobacteraceae</taxon>
        <taxon>Leisingera</taxon>
    </lineage>
</organism>
<protein>
    <submittedName>
        <fullName evidence="3">AAA family ATPase</fullName>
    </submittedName>
</protein>
<evidence type="ECO:0000256" key="2">
    <source>
        <dbReference type="ARBA" id="ARBA00022840"/>
    </source>
</evidence>
<dbReference type="Gene3D" id="3.40.50.300">
    <property type="entry name" value="P-loop containing nucleotide triphosphate hydrolases"/>
    <property type="match status" value="1"/>
</dbReference>